<name>A0A087G1C0_ARAAL</name>
<reference evidence="3" key="1">
    <citation type="journal article" date="2015" name="Nat. Plants">
        <title>Genome expansion of Arabis alpina linked with retrotransposition and reduced symmetric DNA methylation.</title>
        <authorList>
            <person name="Willing E.M."/>
            <person name="Rawat V."/>
            <person name="Mandakova T."/>
            <person name="Maumus F."/>
            <person name="James G.V."/>
            <person name="Nordstroem K.J."/>
            <person name="Becker C."/>
            <person name="Warthmann N."/>
            <person name="Chica C."/>
            <person name="Szarzynska B."/>
            <person name="Zytnicki M."/>
            <person name="Albani M.C."/>
            <person name="Kiefer C."/>
            <person name="Bergonzi S."/>
            <person name="Castaings L."/>
            <person name="Mateos J.L."/>
            <person name="Berns M.C."/>
            <person name="Bujdoso N."/>
            <person name="Piofczyk T."/>
            <person name="de Lorenzo L."/>
            <person name="Barrero-Sicilia C."/>
            <person name="Mateos I."/>
            <person name="Piednoel M."/>
            <person name="Hagmann J."/>
            <person name="Chen-Min-Tao R."/>
            <person name="Iglesias-Fernandez R."/>
            <person name="Schuster S.C."/>
            <person name="Alonso-Blanco C."/>
            <person name="Roudier F."/>
            <person name="Carbonero P."/>
            <person name="Paz-Ares J."/>
            <person name="Davis S.J."/>
            <person name="Pecinka A."/>
            <person name="Quesneville H."/>
            <person name="Colot V."/>
            <person name="Lysak M.A."/>
            <person name="Weigel D."/>
            <person name="Coupland G."/>
            <person name="Schneeberger K."/>
        </authorList>
    </citation>
    <scope>NUCLEOTIDE SEQUENCE [LARGE SCALE GENOMIC DNA]</scope>
    <source>
        <strain evidence="3">cv. Pajares</strain>
    </source>
</reference>
<feature type="region of interest" description="Disordered" evidence="1">
    <location>
        <begin position="1"/>
        <end position="105"/>
    </location>
</feature>
<dbReference type="Gramene" id="KFK23672">
    <property type="protein sequence ID" value="KFK23672"/>
    <property type="gene ID" value="AALP_AAs48490U000100"/>
</dbReference>
<sequence length="137" mass="13742">MVVSQGGSSHSGGVSRGCGRGRGGRTTAGVDGGRTTAGFGGGRTINSHGGGRPTAGDAGRPTGGDAGKGKASSAGKGKGAATGKEKADNASTSHSVPERSSRDAALQKLAAVVEETTETQLRRCYEQKEWWYTTAMT</sequence>
<feature type="compositionally biased region" description="Low complexity" evidence="1">
    <location>
        <begin position="1"/>
        <end position="13"/>
    </location>
</feature>
<feature type="compositionally biased region" description="Gly residues" evidence="1">
    <location>
        <begin position="14"/>
        <end position="32"/>
    </location>
</feature>
<keyword evidence="3" id="KW-1185">Reference proteome</keyword>
<organism evidence="2 3">
    <name type="scientific">Arabis alpina</name>
    <name type="common">Alpine rock-cress</name>
    <dbReference type="NCBI Taxonomy" id="50452"/>
    <lineage>
        <taxon>Eukaryota</taxon>
        <taxon>Viridiplantae</taxon>
        <taxon>Streptophyta</taxon>
        <taxon>Embryophyta</taxon>
        <taxon>Tracheophyta</taxon>
        <taxon>Spermatophyta</taxon>
        <taxon>Magnoliopsida</taxon>
        <taxon>eudicotyledons</taxon>
        <taxon>Gunneridae</taxon>
        <taxon>Pentapetalae</taxon>
        <taxon>rosids</taxon>
        <taxon>malvids</taxon>
        <taxon>Brassicales</taxon>
        <taxon>Brassicaceae</taxon>
        <taxon>Arabideae</taxon>
        <taxon>Arabis</taxon>
    </lineage>
</organism>
<dbReference type="EMBL" id="KL976696">
    <property type="protein sequence ID" value="KFK23672.1"/>
    <property type="molecule type" value="Genomic_DNA"/>
</dbReference>
<dbReference type="AlphaFoldDB" id="A0A087G1C0"/>
<feature type="compositionally biased region" description="Gly residues" evidence="1">
    <location>
        <begin position="38"/>
        <end position="53"/>
    </location>
</feature>
<protein>
    <submittedName>
        <fullName evidence="2">Uncharacterized protein</fullName>
    </submittedName>
</protein>
<evidence type="ECO:0000313" key="3">
    <source>
        <dbReference type="Proteomes" id="UP000029120"/>
    </source>
</evidence>
<evidence type="ECO:0000313" key="2">
    <source>
        <dbReference type="EMBL" id="KFK23672.1"/>
    </source>
</evidence>
<dbReference type="Proteomes" id="UP000029120">
    <property type="component" value="Unassembled WGS sequence"/>
</dbReference>
<feature type="compositionally biased region" description="Low complexity" evidence="1">
    <location>
        <begin position="69"/>
        <end position="82"/>
    </location>
</feature>
<evidence type="ECO:0000256" key="1">
    <source>
        <dbReference type="SAM" id="MobiDB-lite"/>
    </source>
</evidence>
<proteinExistence type="predicted"/>
<gene>
    <name evidence="2" type="ORF">AALP_AAs48490U000100</name>
</gene>
<accession>A0A087G1C0</accession>